<gene>
    <name evidence="3" type="ORF">CSF007_7620</name>
    <name evidence="4" type="ORF">NCTC10476_00608</name>
</gene>
<keyword evidence="5" id="KW-1185">Reference proteome</keyword>
<proteinExistence type="predicted"/>
<evidence type="ECO:0000256" key="1">
    <source>
        <dbReference type="SAM" id="MobiDB-lite"/>
    </source>
</evidence>
<dbReference type="AlphaFoldDB" id="A0A0A5FLJ9"/>
<evidence type="ECO:0000256" key="2">
    <source>
        <dbReference type="SAM" id="SignalP"/>
    </source>
</evidence>
<name>A0A0A5FLJ9_YERRU</name>
<reference evidence="4 5" key="2">
    <citation type="submission" date="2018-06" db="EMBL/GenBank/DDBJ databases">
        <authorList>
            <consortium name="Pathogen Informatics"/>
            <person name="Doyle S."/>
        </authorList>
    </citation>
    <scope>NUCLEOTIDE SEQUENCE [LARGE SCALE GENOMIC DNA]</scope>
    <source>
        <strain evidence="4 5">NCTC10476</strain>
    </source>
</reference>
<dbReference type="Proteomes" id="UP000255169">
    <property type="component" value="Unassembled WGS sequence"/>
</dbReference>
<evidence type="ECO:0000313" key="4">
    <source>
        <dbReference type="EMBL" id="SUP99378.1"/>
    </source>
</evidence>
<dbReference type="RefSeq" id="WP_004720597.1">
    <property type="nucleotide sequence ID" value="NZ_CABIHR010000031.1"/>
</dbReference>
<evidence type="ECO:0000313" key="3">
    <source>
        <dbReference type="EMBL" id="CEK27280.1"/>
    </source>
</evidence>
<dbReference type="KEGG" id="yrb:UGYR_00515"/>
<reference evidence="3" key="1">
    <citation type="journal article" date="2015" name="Genome Announc.">
        <title>Complete Genome Sequence of Yersinia ruckeri Strain CSF007-82, Etiologic Agent of Red Mouth Disease in Salmonid Fish.</title>
        <authorList>
            <person name="Nelson M.C."/>
            <person name="LaPatra S.E."/>
            <person name="Welch T.J."/>
            <person name="Graf J."/>
        </authorList>
    </citation>
    <scope>NUCLEOTIDE SEQUENCE</scope>
    <source>
        <strain evidence="3">CSF007-82</strain>
    </source>
</reference>
<feature type="signal peptide" evidence="2">
    <location>
        <begin position="1"/>
        <end position="22"/>
    </location>
</feature>
<feature type="region of interest" description="Disordered" evidence="1">
    <location>
        <begin position="58"/>
        <end position="112"/>
    </location>
</feature>
<dbReference type="OrthoDB" id="10008717at2"/>
<accession>A0A0A5FLJ9</accession>
<sequence>MKKHIVVLFCSCMALGMGIAHAEDAMSSAPVKDMSMKQDEMHKKEMMKKDDMHKQEMMKKDEMHKNDMMTKDGVHKKEMMKKDEMHKKEMMNKDSMKKPVPEGEMKKATTSY</sequence>
<keyword evidence="2" id="KW-0732">Signal</keyword>
<dbReference type="GeneID" id="66879233"/>
<protein>
    <submittedName>
        <fullName evidence="4">Pentapeptide MXKDX repeat protein</fullName>
    </submittedName>
</protein>
<feature type="chain" id="PRO_5035986968" evidence="2">
    <location>
        <begin position="23"/>
        <end position="112"/>
    </location>
</feature>
<dbReference type="PATRIC" id="fig|29486.45.peg.113"/>
<organism evidence="3">
    <name type="scientific">Yersinia ruckeri</name>
    <dbReference type="NCBI Taxonomy" id="29486"/>
    <lineage>
        <taxon>Bacteria</taxon>
        <taxon>Pseudomonadati</taxon>
        <taxon>Pseudomonadota</taxon>
        <taxon>Gammaproteobacteria</taxon>
        <taxon>Enterobacterales</taxon>
        <taxon>Yersiniaceae</taxon>
        <taxon>Yersinia</taxon>
    </lineage>
</organism>
<dbReference type="EMBL" id="UHJG01000001">
    <property type="protein sequence ID" value="SUP99378.1"/>
    <property type="molecule type" value="Genomic_DNA"/>
</dbReference>
<evidence type="ECO:0000313" key="5">
    <source>
        <dbReference type="Proteomes" id="UP000255169"/>
    </source>
</evidence>
<dbReference type="EMBL" id="LN681231">
    <property type="protein sequence ID" value="CEK27280.1"/>
    <property type="molecule type" value="Genomic_DNA"/>
</dbReference>